<sequence>PGLVSSSWPEDGHVVLENYQTRYRASLDLVLRGVSCDIRGGEKVGIVGRTGAGKSSLTMALFRLIEAASGRICLSGQHIAPLGLHDVRGKLTILPQDPVIFGGTLGMNLDPLGEKSAVELWEALEHSHLKTFVQSLPDKLDHECGEGGKNLSMGQRQLVCLARALLRQSRVLVLDEATAGVDMETDELIQKTIRREFRACTVLTIAHRLNTVLDYDRIMVLDSGHIKEMDSPRNLLADKNSAFYSMARDAKLV</sequence>
<dbReference type="InterPro" id="IPR027417">
    <property type="entry name" value="P-loop_NTPase"/>
</dbReference>
<dbReference type="SMART" id="SM00382">
    <property type="entry name" value="AAA"/>
    <property type="match status" value="1"/>
</dbReference>
<keyword evidence="3" id="KW-0547">Nucleotide-binding</keyword>
<reference evidence="7" key="1">
    <citation type="submission" date="2025-08" db="UniProtKB">
        <authorList>
            <consortium name="RefSeq"/>
        </authorList>
    </citation>
    <scope>IDENTIFICATION</scope>
</reference>
<evidence type="ECO:0000259" key="5">
    <source>
        <dbReference type="PROSITE" id="PS50893"/>
    </source>
</evidence>
<gene>
    <name evidence="7" type="primary">LOC101862163</name>
</gene>
<dbReference type="PANTHER" id="PTHR24223">
    <property type="entry name" value="ATP-BINDING CASSETTE SUB-FAMILY C"/>
    <property type="match status" value="1"/>
</dbReference>
<keyword evidence="6" id="KW-1185">Reference proteome</keyword>
<keyword evidence="4" id="KW-0067">ATP-binding</keyword>
<keyword evidence="2" id="KW-0677">Repeat</keyword>
<dbReference type="Gene3D" id="3.40.50.300">
    <property type="entry name" value="P-loop containing nucleotide triphosphate hydrolases"/>
    <property type="match status" value="1"/>
</dbReference>
<dbReference type="Proteomes" id="UP000694888">
    <property type="component" value="Unplaced"/>
</dbReference>
<organism evidence="6 7">
    <name type="scientific">Aplysia californica</name>
    <name type="common">California sea hare</name>
    <dbReference type="NCBI Taxonomy" id="6500"/>
    <lineage>
        <taxon>Eukaryota</taxon>
        <taxon>Metazoa</taxon>
        <taxon>Spiralia</taxon>
        <taxon>Lophotrochozoa</taxon>
        <taxon>Mollusca</taxon>
        <taxon>Gastropoda</taxon>
        <taxon>Heterobranchia</taxon>
        <taxon>Euthyneura</taxon>
        <taxon>Tectipleura</taxon>
        <taxon>Aplysiida</taxon>
        <taxon>Aplysioidea</taxon>
        <taxon>Aplysiidae</taxon>
        <taxon>Aplysia</taxon>
    </lineage>
</organism>
<dbReference type="Pfam" id="PF00005">
    <property type="entry name" value="ABC_tran"/>
    <property type="match status" value="1"/>
</dbReference>
<evidence type="ECO:0000256" key="3">
    <source>
        <dbReference type="ARBA" id="ARBA00022741"/>
    </source>
</evidence>
<dbReference type="GeneID" id="101862163"/>
<dbReference type="InterPro" id="IPR050173">
    <property type="entry name" value="ABC_transporter_C-like"/>
</dbReference>
<proteinExistence type="predicted"/>
<evidence type="ECO:0000313" key="7">
    <source>
        <dbReference type="RefSeq" id="XP_035829554.1"/>
    </source>
</evidence>
<dbReference type="SUPFAM" id="SSF52540">
    <property type="entry name" value="P-loop containing nucleoside triphosphate hydrolases"/>
    <property type="match status" value="1"/>
</dbReference>
<protein>
    <submittedName>
        <fullName evidence="7">Multidrug resistance-associated protein 1-like</fullName>
    </submittedName>
</protein>
<dbReference type="PROSITE" id="PS50893">
    <property type="entry name" value="ABC_TRANSPORTER_2"/>
    <property type="match status" value="1"/>
</dbReference>
<name>A0ABM1W4G1_APLCA</name>
<accession>A0ABM1W4G1</accession>
<dbReference type="InterPro" id="IPR003593">
    <property type="entry name" value="AAA+_ATPase"/>
</dbReference>
<evidence type="ECO:0000256" key="2">
    <source>
        <dbReference type="ARBA" id="ARBA00022737"/>
    </source>
</evidence>
<dbReference type="CDD" id="cd03244">
    <property type="entry name" value="ABCC_MRP_domain2"/>
    <property type="match status" value="1"/>
</dbReference>
<evidence type="ECO:0000256" key="4">
    <source>
        <dbReference type="ARBA" id="ARBA00022840"/>
    </source>
</evidence>
<evidence type="ECO:0000256" key="1">
    <source>
        <dbReference type="ARBA" id="ARBA00004128"/>
    </source>
</evidence>
<dbReference type="InterPro" id="IPR003439">
    <property type="entry name" value="ABC_transporter-like_ATP-bd"/>
</dbReference>
<feature type="non-terminal residue" evidence="7">
    <location>
        <position position="1"/>
    </location>
</feature>
<feature type="domain" description="ABC transporter" evidence="5">
    <location>
        <begin position="14"/>
        <end position="248"/>
    </location>
</feature>
<comment type="subcellular location">
    <subcellularLocation>
        <location evidence="1">Vacuole membrane</location>
        <topology evidence="1">Multi-pass membrane protein</topology>
    </subcellularLocation>
</comment>
<dbReference type="RefSeq" id="XP_035829554.1">
    <property type="nucleotide sequence ID" value="XM_035973661.1"/>
</dbReference>
<evidence type="ECO:0000313" key="6">
    <source>
        <dbReference type="Proteomes" id="UP000694888"/>
    </source>
</evidence>
<dbReference type="PANTHER" id="PTHR24223:SF443">
    <property type="entry name" value="MULTIDRUG-RESISTANCE LIKE PROTEIN 1, ISOFORM I"/>
    <property type="match status" value="1"/>
</dbReference>